<comment type="caution">
    <text evidence="1">The sequence shown here is derived from an EMBL/GenBank/DDBJ whole genome shotgun (WGS) entry which is preliminary data.</text>
</comment>
<sequence>MRRLGLSPSEHSEKVAGPWAPSLYDSWELHQTLRSDACEGVSHLAADAAGQHVQVGATSSAAEATEP</sequence>
<dbReference type="Proteomes" id="UP000601435">
    <property type="component" value="Unassembled WGS sequence"/>
</dbReference>
<organism evidence="1 2">
    <name type="scientific">Symbiodinium necroappetens</name>
    <dbReference type="NCBI Taxonomy" id="1628268"/>
    <lineage>
        <taxon>Eukaryota</taxon>
        <taxon>Sar</taxon>
        <taxon>Alveolata</taxon>
        <taxon>Dinophyceae</taxon>
        <taxon>Suessiales</taxon>
        <taxon>Symbiodiniaceae</taxon>
        <taxon>Symbiodinium</taxon>
    </lineage>
</organism>
<evidence type="ECO:0000313" key="2">
    <source>
        <dbReference type="Proteomes" id="UP000601435"/>
    </source>
</evidence>
<evidence type="ECO:0000313" key="1">
    <source>
        <dbReference type="EMBL" id="CAE7808435.1"/>
    </source>
</evidence>
<proteinExistence type="predicted"/>
<feature type="non-terminal residue" evidence="1">
    <location>
        <position position="67"/>
    </location>
</feature>
<gene>
    <name evidence="1" type="primary">Rnf13</name>
    <name evidence="1" type="ORF">SNEC2469_LOCUS23929</name>
</gene>
<dbReference type="AlphaFoldDB" id="A0A812Z3L0"/>
<keyword evidence="2" id="KW-1185">Reference proteome</keyword>
<reference evidence="1" key="1">
    <citation type="submission" date="2021-02" db="EMBL/GenBank/DDBJ databases">
        <authorList>
            <person name="Dougan E. K."/>
            <person name="Rhodes N."/>
            <person name="Thang M."/>
            <person name="Chan C."/>
        </authorList>
    </citation>
    <scope>NUCLEOTIDE SEQUENCE</scope>
</reference>
<name>A0A812Z3L0_9DINO</name>
<accession>A0A812Z3L0</accession>
<dbReference type="EMBL" id="CAJNJA010045280">
    <property type="protein sequence ID" value="CAE7808435.1"/>
    <property type="molecule type" value="Genomic_DNA"/>
</dbReference>
<protein>
    <submittedName>
        <fullName evidence="1">Rnf13 protein</fullName>
    </submittedName>
</protein>